<feature type="signal peptide" evidence="2">
    <location>
        <begin position="1"/>
        <end position="30"/>
    </location>
</feature>
<protein>
    <submittedName>
        <fullName evidence="3">Uncharacterized protein</fullName>
    </submittedName>
</protein>
<dbReference type="AlphaFoldDB" id="A0A0E9PUX0"/>
<evidence type="ECO:0000313" key="3">
    <source>
        <dbReference type="EMBL" id="JAH07673.1"/>
    </source>
</evidence>
<reference evidence="3" key="1">
    <citation type="submission" date="2014-11" db="EMBL/GenBank/DDBJ databases">
        <authorList>
            <person name="Amaro Gonzalez C."/>
        </authorList>
    </citation>
    <scope>NUCLEOTIDE SEQUENCE</scope>
</reference>
<feature type="chain" id="PRO_5002430851" evidence="2">
    <location>
        <begin position="31"/>
        <end position="53"/>
    </location>
</feature>
<dbReference type="EMBL" id="GBXM01100904">
    <property type="protein sequence ID" value="JAH07673.1"/>
    <property type="molecule type" value="Transcribed_RNA"/>
</dbReference>
<reference evidence="3" key="2">
    <citation type="journal article" date="2015" name="Fish Shellfish Immunol.">
        <title>Early steps in the European eel (Anguilla anguilla)-Vibrio vulnificus interaction in the gills: Role of the RtxA13 toxin.</title>
        <authorList>
            <person name="Callol A."/>
            <person name="Pajuelo D."/>
            <person name="Ebbesson L."/>
            <person name="Teles M."/>
            <person name="MacKenzie S."/>
            <person name="Amaro C."/>
        </authorList>
    </citation>
    <scope>NUCLEOTIDE SEQUENCE</scope>
</reference>
<sequence>MLWLVSMLPLSATPLRLMAVMALLMSSSLSNPEFTLTTSKSTGTQLNLNNSRT</sequence>
<organism evidence="3">
    <name type="scientific">Anguilla anguilla</name>
    <name type="common">European freshwater eel</name>
    <name type="synonym">Muraena anguilla</name>
    <dbReference type="NCBI Taxonomy" id="7936"/>
    <lineage>
        <taxon>Eukaryota</taxon>
        <taxon>Metazoa</taxon>
        <taxon>Chordata</taxon>
        <taxon>Craniata</taxon>
        <taxon>Vertebrata</taxon>
        <taxon>Euteleostomi</taxon>
        <taxon>Actinopterygii</taxon>
        <taxon>Neopterygii</taxon>
        <taxon>Teleostei</taxon>
        <taxon>Anguilliformes</taxon>
        <taxon>Anguillidae</taxon>
        <taxon>Anguilla</taxon>
    </lineage>
</organism>
<evidence type="ECO:0000256" key="1">
    <source>
        <dbReference type="SAM" id="MobiDB-lite"/>
    </source>
</evidence>
<proteinExistence type="predicted"/>
<name>A0A0E9PUX0_ANGAN</name>
<feature type="region of interest" description="Disordered" evidence="1">
    <location>
        <begin position="33"/>
        <end position="53"/>
    </location>
</feature>
<accession>A0A0E9PUX0</accession>
<evidence type="ECO:0000256" key="2">
    <source>
        <dbReference type="SAM" id="SignalP"/>
    </source>
</evidence>
<keyword evidence="2" id="KW-0732">Signal</keyword>